<dbReference type="EMBL" id="MU006561">
    <property type="protein sequence ID" value="KAF2751838.1"/>
    <property type="molecule type" value="Genomic_DNA"/>
</dbReference>
<dbReference type="OrthoDB" id="3799586at2759"/>
<feature type="region of interest" description="Disordered" evidence="1">
    <location>
        <begin position="221"/>
        <end position="397"/>
    </location>
</feature>
<feature type="compositionally biased region" description="Low complexity" evidence="1">
    <location>
        <begin position="365"/>
        <end position="379"/>
    </location>
</feature>
<feature type="compositionally biased region" description="Polar residues" evidence="1">
    <location>
        <begin position="13"/>
        <end position="22"/>
    </location>
</feature>
<protein>
    <submittedName>
        <fullName evidence="2">Uncharacterized protein</fullName>
    </submittedName>
</protein>
<feature type="compositionally biased region" description="Basic and acidic residues" evidence="1">
    <location>
        <begin position="1"/>
        <end position="12"/>
    </location>
</feature>
<feature type="compositionally biased region" description="Basic and acidic residues" evidence="1">
    <location>
        <begin position="310"/>
        <end position="352"/>
    </location>
</feature>
<organism evidence="2 3">
    <name type="scientific">Sporormia fimetaria CBS 119925</name>
    <dbReference type="NCBI Taxonomy" id="1340428"/>
    <lineage>
        <taxon>Eukaryota</taxon>
        <taxon>Fungi</taxon>
        <taxon>Dikarya</taxon>
        <taxon>Ascomycota</taxon>
        <taxon>Pezizomycotina</taxon>
        <taxon>Dothideomycetes</taxon>
        <taxon>Pleosporomycetidae</taxon>
        <taxon>Pleosporales</taxon>
        <taxon>Sporormiaceae</taxon>
        <taxon>Sporormia</taxon>
    </lineage>
</organism>
<dbReference type="Proteomes" id="UP000799440">
    <property type="component" value="Unassembled WGS sequence"/>
</dbReference>
<dbReference type="AlphaFoldDB" id="A0A6A6VML7"/>
<evidence type="ECO:0000313" key="3">
    <source>
        <dbReference type="Proteomes" id="UP000799440"/>
    </source>
</evidence>
<proteinExistence type="predicted"/>
<evidence type="ECO:0000256" key="1">
    <source>
        <dbReference type="SAM" id="MobiDB-lite"/>
    </source>
</evidence>
<keyword evidence="3" id="KW-1185">Reference proteome</keyword>
<accession>A0A6A6VML7</accession>
<feature type="region of interest" description="Disordered" evidence="1">
    <location>
        <begin position="1"/>
        <end position="24"/>
    </location>
</feature>
<evidence type="ECO:0000313" key="2">
    <source>
        <dbReference type="EMBL" id="KAF2751838.1"/>
    </source>
</evidence>
<gene>
    <name evidence="2" type="ORF">M011DRAFT_454725</name>
</gene>
<sequence>MASREGDKERNTNMKGRSTDQVVVSERSKKFFEQKWKWDHEGFTDDKGVYHTWGMGPESCPPTPGHGLLDNEDENSNCFELASPKHGKNELAAIKEVPRQEAPHVELEQRLEAKWEAERPEATDFPGLPKDFSDLFGTTRLLEQESQQRAADGESAHLPNTIRRRDLFGEIDGVDAHNLRARLEGLLISEWHHSGRLSWEEAYRKVGVDYPDEIIRTAVHRCDTPGKGSRSLSPNEAIGPTTADAPKLSEQIPPGTDSHFSWSSGMSDVSDPPSVIKTPDGSSPRNKEDQISEKQKGKDCDVQVATMQHELTEEKPEEHDHKGEEPEVTERRTRSYRQKGDNIVKKAMEKKTKGVAKVVKKTKPPKGTGPAKYTPKPKGVAPTRRSNRLSGLPVIDD</sequence>
<reference evidence="2" key="1">
    <citation type="journal article" date="2020" name="Stud. Mycol.">
        <title>101 Dothideomycetes genomes: a test case for predicting lifestyles and emergence of pathogens.</title>
        <authorList>
            <person name="Haridas S."/>
            <person name="Albert R."/>
            <person name="Binder M."/>
            <person name="Bloem J."/>
            <person name="Labutti K."/>
            <person name="Salamov A."/>
            <person name="Andreopoulos B."/>
            <person name="Baker S."/>
            <person name="Barry K."/>
            <person name="Bills G."/>
            <person name="Bluhm B."/>
            <person name="Cannon C."/>
            <person name="Castanera R."/>
            <person name="Culley D."/>
            <person name="Daum C."/>
            <person name="Ezra D."/>
            <person name="Gonzalez J."/>
            <person name="Henrissat B."/>
            <person name="Kuo A."/>
            <person name="Liang C."/>
            <person name="Lipzen A."/>
            <person name="Lutzoni F."/>
            <person name="Magnuson J."/>
            <person name="Mondo S."/>
            <person name="Nolan M."/>
            <person name="Ohm R."/>
            <person name="Pangilinan J."/>
            <person name="Park H.-J."/>
            <person name="Ramirez L."/>
            <person name="Alfaro M."/>
            <person name="Sun H."/>
            <person name="Tritt A."/>
            <person name="Yoshinaga Y."/>
            <person name="Zwiers L.-H."/>
            <person name="Turgeon B."/>
            <person name="Goodwin S."/>
            <person name="Spatafora J."/>
            <person name="Crous P."/>
            <person name="Grigoriev I."/>
        </authorList>
    </citation>
    <scope>NUCLEOTIDE SEQUENCE</scope>
    <source>
        <strain evidence="2">CBS 119925</strain>
    </source>
</reference>
<name>A0A6A6VML7_9PLEO</name>
<feature type="compositionally biased region" description="Polar residues" evidence="1">
    <location>
        <begin position="258"/>
        <end position="267"/>
    </location>
</feature>
<feature type="compositionally biased region" description="Basic and acidic residues" evidence="1">
    <location>
        <begin position="285"/>
        <end position="301"/>
    </location>
</feature>